<keyword evidence="1" id="KW-0472">Membrane</keyword>
<reference evidence="2 3" key="1">
    <citation type="submission" date="2021-11" db="EMBL/GenBank/DDBJ databases">
        <title>Lacrimispora sp. nov. NSJ-141 isolated from human feces.</title>
        <authorList>
            <person name="Abdugheni R."/>
        </authorList>
    </citation>
    <scope>NUCLEOTIDE SEQUENCE [LARGE SCALE GENOMIC DNA]</scope>
    <source>
        <strain evidence="2 3">NSJ-141</strain>
    </source>
</reference>
<evidence type="ECO:0000256" key="1">
    <source>
        <dbReference type="SAM" id="Phobius"/>
    </source>
</evidence>
<dbReference type="Proteomes" id="UP001299265">
    <property type="component" value="Unassembled WGS sequence"/>
</dbReference>
<comment type="caution">
    <text evidence="2">The sequence shown here is derived from an EMBL/GenBank/DDBJ whole genome shotgun (WGS) entry which is preliminary data.</text>
</comment>
<keyword evidence="1" id="KW-0812">Transmembrane</keyword>
<evidence type="ECO:0000313" key="3">
    <source>
        <dbReference type="Proteomes" id="UP001299265"/>
    </source>
</evidence>
<feature type="transmembrane region" description="Helical" evidence="1">
    <location>
        <begin position="6"/>
        <end position="28"/>
    </location>
</feature>
<dbReference type="EMBL" id="JAJNOR010000001">
    <property type="protein sequence ID" value="MCD2491482.1"/>
    <property type="molecule type" value="Genomic_DNA"/>
</dbReference>
<protein>
    <submittedName>
        <fullName evidence="2">Transporter</fullName>
    </submittedName>
</protein>
<keyword evidence="1" id="KW-1133">Transmembrane helix</keyword>
<accession>A0AAP2RGC9</accession>
<name>A0AAP2RGC9_9FIRM</name>
<dbReference type="RefSeq" id="WP_231061412.1">
    <property type="nucleotide sequence ID" value="NZ_JAJNOR010000001.1"/>
</dbReference>
<proteinExistence type="predicted"/>
<sequence length="112" mass="12610">MNIFLTICIGLTEGVLIGYVLAAIKVAVRKNHYSGMQQEKARTLISKLAYVMKYVTSMLLVIGFIWCIFFLVMAIVVPNKADYANNMAELIVAVLTVISIIFAFIEFVKREK</sequence>
<feature type="transmembrane region" description="Helical" evidence="1">
    <location>
        <begin position="87"/>
        <end position="108"/>
    </location>
</feature>
<dbReference type="AlphaFoldDB" id="A0AAP2RGC9"/>
<feature type="transmembrane region" description="Helical" evidence="1">
    <location>
        <begin position="48"/>
        <end position="75"/>
    </location>
</feature>
<gene>
    <name evidence="2" type="ORF">LQE92_02420</name>
</gene>
<evidence type="ECO:0000313" key="2">
    <source>
        <dbReference type="EMBL" id="MCD2491482.1"/>
    </source>
</evidence>
<organism evidence="2 3">
    <name type="scientific">Lientehia hominis</name>
    <dbReference type="NCBI Taxonomy" id="2897778"/>
    <lineage>
        <taxon>Bacteria</taxon>
        <taxon>Bacillati</taxon>
        <taxon>Bacillota</taxon>
        <taxon>Clostridia</taxon>
        <taxon>Lachnospirales</taxon>
        <taxon>Lachnospiraceae</taxon>
        <taxon>Lientehia</taxon>
    </lineage>
</organism>
<keyword evidence="3" id="KW-1185">Reference proteome</keyword>